<evidence type="ECO:0000256" key="1">
    <source>
        <dbReference type="SAM" id="Phobius"/>
    </source>
</evidence>
<feature type="transmembrane region" description="Helical" evidence="1">
    <location>
        <begin position="61"/>
        <end position="80"/>
    </location>
</feature>
<protein>
    <submittedName>
        <fullName evidence="2">AbrB family transcriptional regulator</fullName>
    </submittedName>
</protein>
<dbReference type="Proteomes" id="UP001055804">
    <property type="component" value="Unassembled WGS sequence"/>
</dbReference>
<name>A0A9J6PDN9_9PROT</name>
<reference evidence="2" key="1">
    <citation type="submission" date="2022-06" db="EMBL/GenBank/DDBJ databases">
        <title>Isolation and Genomics of Futiania mangrovii gen. nov., sp. nov., a Rare and Metabolically-versatile member in the Class Alphaproteobacteria.</title>
        <authorList>
            <person name="Liu L."/>
            <person name="Huang W.-C."/>
            <person name="Pan J."/>
            <person name="Li J."/>
            <person name="Huang Y."/>
            <person name="Du H."/>
            <person name="Liu Y."/>
            <person name="Li M."/>
        </authorList>
    </citation>
    <scope>NUCLEOTIDE SEQUENCE</scope>
    <source>
        <strain evidence="2">FT118</strain>
    </source>
</reference>
<feature type="transmembrane region" description="Helical" evidence="1">
    <location>
        <begin position="301"/>
        <end position="320"/>
    </location>
</feature>
<dbReference type="GO" id="GO:0010468">
    <property type="term" value="P:regulation of gene expression"/>
    <property type="evidence" value="ECO:0007669"/>
    <property type="project" value="InterPro"/>
</dbReference>
<gene>
    <name evidence="2" type="ORF">NJQ99_10110</name>
</gene>
<dbReference type="Pfam" id="PF05145">
    <property type="entry name" value="AbrB"/>
    <property type="match status" value="1"/>
</dbReference>
<keyword evidence="3" id="KW-1185">Reference proteome</keyword>
<dbReference type="PANTHER" id="PTHR38457:SF1">
    <property type="entry name" value="REGULATOR ABRB-RELATED"/>
    <property type="match status" value="1"/>
</dbReference>
<dbReference type="AlphaFoldDB" id="A0A9J6PDN9"/>
<feature type="transmembrane region" description="Helical" evidence="1">
    <location>
        <begin position="231"/>
        <end position="250"/>
    </location>
</feature>
<feature type="transmembrane region" description="Helical" evidence="1">
    <location>
        <begin position="208"/>
        <end position="225"/>
    </location>
</feature>
<keyword evidence="1" id="KW-0812">Transmembrane</keyword>
<feature type="transmembrane region" description="Helical" evidence="1">
    <location>
        <begin position="7"/>
        <end position="29"/>
    </location>
</feature>
<feature type="transmembrane region" description="Helical" evidence="1">
    <location>
        <begin position="35"/>
        <end position="54"/>
    </location>
</feature>
<sequence length="355" mass="35566">MVRRSAIYPAGTTATVALAVAGAGLFTALGLPAPLLLGAMAATLTASLAGFRLAYPHWFQFGVLSLIGIMVGGSLSPQVVGEAGRWVPSLAAQVAVLVLALGAGMAVIMRFGRLDRTTAFLSVYPGHLMMVIASAVDRGADVRIVAVAQSLRLALLIALLPILLEVPEGAEAVRAATPPPGAAALVPVAAGLAGIAVARALRLPAPPLLGGMAGAGAAALAGFPLGRLPDAVSSVLLVTVGGLIGARFAGTSATELLRKFPVCVLGVLVTLAVMLLLTWGASGLLGLPFGQVLLGYSPGGADVMPLLAAVLGLDAGYVGIHHAMRLIAMGVLLPLGVRLMAGPARPASRPATRPD</sequence>
<keyword evidence="1" id="KW-0472">Membrane</keyword>
<feature type="transmembrane region" description="Helical" evidence="1">
    <location>
        <begin position="262"/>
        <end position="281"/>
    </location>
</feature>
<feature type="transmembrane region" description="Helical" evidence="1">
    <location>
        <begin position="144"/>
        <end position="164"/>
    </location>
</feature>
<dbReference type="RefSeq" id="WP_269332707.1">
    <property type="nucleotide sequence ID" value="NZ_JAMZFT010000002.1"/>
</dbReference>
<dbReference type="InterPro" id="IPR007820">
    <property type="entry name" value="AbrB_fam"/>
</dbReference>
<comment type="caution">
    <text evidence="2">The sequence shown here is derived from an EMBL/GenBank/DDBJ whole genome shotgun (WGS) entry which is preliminary data.</text>
</comment>
<dbReference type="NCBIfam" id="TIGR03082">
    <property type="entry name" value="Gneg_AbrB_dup"/>
    <property type="match status" value="1"/>
</dbReference>
<organism evidence="2 3">
    <name type="scientific">Futiania mangrovi</name>
    <dbReference type="NCBI Taxonomy" id="2959716"/>
    <lineage>
        <taxon>Bacteria</taxon>
        <taxon>Pseudomonadati</taxon>
        <taxon>Pseudomonadota</taxon>
        <taxon>Alphaproteobacteria</taxon>
        <taxon>Futianiales</taxon>
        <taxon>Futianiaceae</taxon>
        <taxon>Futiania</taxon>
    </lineage>
</organism>
<dbReference type="InterPro" id="IPR017516">
    <property type="entry name" value="AbrB_dup"/>
</dbReference>
<dbReference type="GO" id="GO:0016020">
    <property type="term" value="C:membrane"/>
    <property type="evidence" value="ECO:0007669"/>
    <property type="project" value="InterPro"/>
</dbReference>
<feature type="transmembrane region" description="Helical" evidence="1">
    <location>
        <begin position="86"/>
        <end position="108"/>
    </location>
</feature>
<evidence type="ECO:0000313" key="2">
    <source>
        <dbReference type="EMBL" id="MCP1336761.1"/>
    </source>
</evidence>
<evidence type="ECO:0000313" key="3">
    <source>
        <dbReference type="Proteomes" id="UP001055804"/>
    </source>
</evidence>
<dbReference type="PIRSF" id="PIRSF038991">
    <property type="entry name" value="Protein_AbrB"/>
    <property type="match status" value="1"/>
</dbReference>
<feature type="transmembrane region" description="Helical" evidence="1">
    <location>
        <begin position="184"/>
        <end position="201"/>
    </location>
</feature>
<dbReference type="PANTHER" id="PTHR38457">
    <property type="entry name" value="REGULATOR ABRB-RELATED"/>
    <property type="match status" value="1"/>
</dbReference>
<accession>A0A9J6PDN9</accession>
<proteinExistence type="predicted"/>
<dbReference type="EMBL" id="JAMZFT010000002">
    <property type="protein sequence ID" value="MCP1336761.1"/>
    <property type="molecule type" value="Genomic_DNA"/>
</dbReference>
<keyword evidence="1" id="KW-1133">Transmembrane helix</keyword>